<protein>
    <submittedName>
        <fullName evidence="1">Uncharacterized protein</fullName>
    </submittedName>
</protein>
<evidence type="ECO:0000313" key="2">
    <source>
        <dbReference type="Proteomes" id="UP000006607"/>
    </source>
</evidence>
<dbReference type="AlphaFoldDB" id="A0A9W5K254"/>
<proteinExistence type="predicted"/>
<comment type="caution">
    <text evidence="1">The sequence shown here is derived from an EMBL/GenBank/DDBJ whole genome shotgun (WGS) entry which is preliminary data.</text>
</comment>
<evidence type="ECO:0000313" key="1">
    <source>
        <dbReference type="EMBL" id="EJR12591.1"/>
    </source>
</evidence>
<gene>
    <name evidence="1" type="ORF">IIA_05561</name>
</gene>
<reference evidence="1" key="1">
    <citation type="submission" date="2012-04" db="EMBL/GenBank/DDBJ databases">
        <title>The Genome Sequence of Bacillus cereus VD014.</title>
        <authorList>
            <consortium name="The Broad Institute Genome Sequencing Platform"/>
            <consortium name="The Broad Institute Genome Sequencing Center for Infectious Disease"/>
            <person name="Feldgarden M."/>
            <person name="Van der Auwera G.A."/>
            <person name="Mahillon J."/>
            <person name="Duprez V."/>
            <person name="Timmery S."/>
            <person name="Mattelet C."/>
            <person name="Dierick K."/>
            <person name="Sun M."/>
            <person name="Yu Z."/>
            <person name="Zhu L."/>
            <person name="Hu X."/>
            <person name="Shank E.B."/>
            <person name="Swiecicka I."/>
            <person name="Hansen B.M."/>
            <person name="Andrup L."/>
            <person name="Young S.K."/>
            <person name="Zeng Q."/>
            <person name="Gargeya S."/>
            <person name="Fitzgerald M."/>
            <person name="Haas B."/>
            <person name="Abouelleil A."/>
            <person name="Alvarado L."/>
            <person name="Arachchi H.M."/>
            <person name="Berlin A."/>
            <person name="Chapman S.B."/>
            <person name="Goldberg J."/>
            <person name="Griggs A."/>
            <person name="Gujja S."/>
            <person name="Hansen M."/>
            <person name="Howarth C."/>
            <person name="Imamovic A."/>
            <person name="Larimer J."/>
            <person name="McCowen C."/>
            <person name="Montmayeur A."/>
            <person name="Murphy C."/>
            <person name="Neiman D."/>
            <person name="Pearson M."/>
            <person name="Priest M."/>
            <person name="Roberts A."/>
            <person name="Saif S."/>
            <person name="Shea T."/>
            <person name="Sisk P."/>
            <person name="Sykes S."/>
            <person name="Wortman J."/>
            <person name="Nusbaum C."/>
            <person name="Birren B."/>
        </authorList>
    </citation>
    <scope>NUCLEOTIDE SEQUENCE</scope>
    <source>
        <strain evidence="1">VD014</strain>
    </source>
</reference>
<organism evidence="1 2">
    <name type="scientific">Bacillus cereus (strain VD014)</name>
    <dbReference type="NCBI Taxonomy" id="1053223"/>
    <lineage>
        <taxon>Bacteria</taxon>
        <taxon>Bacillati</taxon>
        <taxon>Bacillota</taxon>
        <taxon>Bacilli</taxon>
        <taxon>Bacillales</taxon>
        <taxon>Bacillaceae</taxon>
        <taxon>Bacillus</taxon>
        <taxon>Bacillus cereus group</taxon>
    </lineage>
</organism>
<dbReference type="EMBL" id="AHER01000060">
    <property type="protein sequence ID" value="EJR12591.1"/>
    <property type="molecule type" value="Genomic_DNA"/>
</dbReference>
<sequence length="58" mass="6787">MHIVPCCHLQVYTSFTPNPMQYIPYGSWNTFVQLNPQPLLPGTFVELNPQPLPPRYHY</sequence>
<accession>A0A9W5K254</accession>
<dbReference type="Proteomes" id="UP000006607">
    <property type="component" value="Unassembled WGS sequence"/>
</dbReference>
<name>A0A9W5K254_BACC8</name>